<dbReference type="Proteomes" id="UP000581688">
    <property type="component" value="Unassembled WGS sequence"/>
</dbReference>
<keyword evidence="2" id="KW-1185">Reference proteome</keyword>
<evidence type="ECO:0000313" key="1">
    <source>
        <dbReference type="EMBL" id="MBB6452578.1"/>
    </source>
</evidence>
<dbReference type="EMBL" id="JACHGH010000002">
    <property type="protein sequence ID" value="MBB6452578.1"/>
    <property type="molecule type" value="Genomic_DNA"/>
</dbReference>
<sequence>MRKLIMLMVLLVLLVGCGISKGDMYVLTDMMIGADTPEDFIAALEDAQQDGTLETGGPIHTIFDEDIVKIIDTKDEWVLIEIIEGYDEGEQWWVSKGDLEQYAEKQ</sequence>
<dbReference type="PROSITE" id="PS51257">
    <property type="entry name" value="PROKAR_LIPOPROTEIN"/>
    <property type="match status" value="1"/>
</dbReference>
<name>A0A841Q350_9BACI</name>
<protein>
    <recommendedName>
        <fullName evidence="3">SH3 domain-containing protein</fullName>
    </recommendedName>
</protein>
<dbReference type="AlphaFoldDB" id="A0A841Q350"/>
<evidence type="ECO:0000313" key="2">
    <source>
        <dbReference type="Proteomes" id="UP000581688"/>
    </source>
</evidence>
<organism evidence="1 2">
    <name type="scientific">Salirhabdus euzebyi</name>
    <dbReference type="NCBI Taxonomy" id="394506"/>
    <lineage>
        <taxon>Bacteria</taxon>
        <taxon>Bacillati</taxon>
        <taxon>Bacillota</taxon>
        <taxon>Bacilli</taxon>
        <taxon>Bacillales</taxon>
        <taxon>Bacillaceae</taxon>
        <taxon>Salirhabdus</taxon>
    </lineage>
</organism>
<comment type="caution">
    <text evidence="1">The sequence shown here is derived from an EMBL/GenBank/DDBJ whole genome shotgun (WGS) entry which is preliminary data.</text>
</comment>
<evidence type="ECO:0008006" key="3">
    <source>
        <dbReference type="Google" id="ProtNLM"/>
    </source>
</evidence>
<gene>
    <name evidence="1" type="ORF">HNQ94_001023</name>
</gene>
<dbReference type="RefSeq" id="WP_174494775.1">
    <property type="nucleotide sequence ID" value="NZ_CADDWK010000002.1"/>
</dbReference>
<proteinExistence type="predicted"/>
<reference evidence="1 2" key="1">
    <citation type="submission" date="2020-08" db="EMBL/GenBank/DDBJ databases">
        <title>Genomic Encyclopedia of Type Strains, Phase IV (KMG-IV): sequencing the most valuable type-strain genomes for metagenomic binning, comparative biology and taxonomic classification.</title>
        <authorList>
            <person name="Goeker M."/>
        </authorList>
    </citation>
    <scope>NUCLEOTIDE SEQUENCE [LARGE SCALE GENOMIC DNA]</scope>
    <source>
        <strain evidence="1 2">DSM 19612</strain>
    </source>
</reference>
<accession>A0A841Q350</accession>